<reference evidence="2" key="1">
    <citation type="submission" date="2020-05" db="EMBL/GenBank/DDBJ databases">
        <title>Mycena genomes resolve the evolution of fungal bioluminescence.</title>
        <authorList>
            <person name="Tsai I.J."/>
        </authorList>
    </citation>
    <scope>NUCLEOTIDE SEQUENCE</scope>
    <source>
        <strain evidence="2">110903Hualien_Pintung</strain>
    </source>
</reference>
<evidence type="ECO:0000313" key="3">
    <source>
        <dbReference type="Proteomes" id="UP000613580"/>
    </source>
</evidence>
<name>A0A8H6SIX5_MYCCL</name>
<feature type="region of interest" description="Disordered" evidence="1">
    <location>
        <begin position="1"/>
        <end position="159"/>
    </location>
</feature>
<protein>
    <submittedName>
        <fullName evidence="2">Uncharacterized protein</fullName>
    </submittedName>
</protein>
<feature type="compositionally biased region" description="Polar residues" evidence="1">
    <location>
        <begin position="121"/>
        <end position="134"/>
    </location>
</feature>
<organism evidence="2 3">
    <name type="scientific">Mycena chlorophos</name>
    <name type="common">Agaric fungus</name>
    <name type="synonym">Agaricus chlorophos</name>
    <dbReference type="NCBI Taxonomy" id="658473"/>
    <lineage>
        <taxon>Eukaryota</taxon>
        <taxon>Fungi</taxon>
        <taxon>Dikarya</taxon>
        <taxon>Basidiomycota</taxon>
        <taxon>Agaricomycotina</taxon>
        <taxon>Agaricomycetes</taxon>
        <taxon>Agaricomycetidae</taxon>
        <taxon>Agaricales</taxon>
        <taxon>Marasmiineae</taxon>
        <taxon>Mycenaceae</taxon>
        <taxon>Mycena</taxon>
    </lineage>
</organism>
<proteinExistence type="predicted"/>
<dbReference type="Proteomes" id="UP000613580">
    <property type="component" value="Unassembled WGS sequence"/>
</dbReference>
<comment type="caution">
    <text evidence="2">The sequence shown here is derived from an EMBL/GenBank/DDBJ whole genome shotgun (WGS) entry which is preliminary data.</text>
</comment>
<evidence type="ECO:0000313" key="2">
    <source>
        <dbReference type="EMBL" id="KAF7299813.1"/>
    </source>
</evidence>
<dbReference type="AlphaFoldDB" id="A0A8H6SIX5"/>
<feature type="compositionally biased region" description="Basic and acidic residues" evidence="1">
    <location>
        <begin position="103"/>
        <end position="114"/>
    </location>
</feature>
<accession>A0A8H6SIX5</accession>
<dbReference type="EMBL" id="JACAZE010000014">
    <property type="protein sequence ID" value="KAF7299813.1"/>
    <property type="molecule type" value="Genomic_DNA"/>
</dbReference>
<sequence length="224" mass="24495">MPATRKRPRPSSPEPGPAQRRRSKKQKKDNGEAVVATDGDAISRSTTKNKASAGRETRRTSRKSVAGTSGTNIGDIEASFTIIARCPRPTKIIHHSTASSSRTKADSKREIKLELEEDMNASASTGPRYYQSNHPDSESKPLPKKVHRPQSRYPDDEQSSVIAGLKAVTNSDLFISKEPYAGKKSKSGEVTRKVGVSREVAQSRVQDWRNSTAMSASTLTPESF</sequence>
<feature type="compositionally biased region" description="Polar residues" evidence="1">
    <location>
        <begin position="203"/>
        <end position="224"/>
    </location>
</feature>
<evidence type="ECO:0000256" key="1">
    <source>
        <dbReference type="SAM" id="MobiDB-lite"/>
    </source>
</evidence>
<gene>
    <name evidence="2" type="ORF">HMN09_00987800</name>
</gene>
<keyword evidence="3" id="KW-1185">Reference proteome</keyword>
<feature type="region of interest" description="Disordered" evidence="1">
    <location>
        <begin position="182"/>
        <end position="224"/>
    </location>
</feature>